<name>A0A7D5L843_9EURY</name>
<dbReference type="EMBL" id="CP058579">
    <property type="protein sequence ID" value="QLG60231.1"/>
    <property type="molecule type" value="Genomic_DNA"/>
</dbReference>
<evidence type="ECO:0000313" key="2">
    <source>
        <dbReference type="EMBL" id="QLG60231.1"/>
    </source>
</evidence>
<dbReference type="OrthoDB" id="205900at2157"/>
<evidence type="ECO:0000313" key="3">
    <source>
        <dbReference type="Proteomes" id="UP000509626"/>
    </source>
</evidence>
<dbReference type="KEGG" id="halu:HUG12_04845"/>
<dbReference type="GeneID" id="56036762"/>
<feature type="region of interest" description="Disordered" evidence="1">
    <location>
        <begin position="130"/>
        <end position="152"/>
    </location>
</feature>
<protein>
    <submittedName>
        <fullName evidence="2">Uncharacterized protein</fullName>
    </submittedName>
</protein>
<dbReference type="Proteomes" id="UP000509626">
    <property type="component" value="Chromosome"/>
</dbReference>
<evidence type="ECO:0000256" key="1">
    <source>
        <dbReference type="SAM" id="MobiDB-lite"/>
    </source>
</evidence>
<accession>A0A7D5L843</accession>
<keyword evidence="3" id="KW-1185">Reference proteome</keyword>
<reference evidence="2 3" key="1">
    <citation type="submission" date="2020-06" db="EMBL/GenBank/DDBJ databases">
        <title>NJ-3-1, isolated from saline soil.</title>
        <authorList>
            <person name="Cui H.L."/>
            <person name="Shi X."/>
        </authorList>
    </citation>
    <scope>NUCLEOTIDE SEQUENCE [LARGE SCALE GENOMIC DNA]</scope>
    <source>
        <strain evidence="2 3">NJ-3-1</strain>
    </source>
</reference>
<gene>
    <name evidence="2" type="ORF">HUG12_04845</name>
</gene>
<proteinExistence type="predicted"/>
<dbReference type="RefSeq" id="WP_179266817.1">
    <property type="nucleotide sequence ID" value="NZ_CP058579.1"/>
</dbReference>
<sequence length="152" mass="17206">MADTPSAQKSTGTRAVLGRALEQSSLVVALRAPFREDARTRQTARWLSETVRNSFIYRWLTKEPEPEVFVIDLRETWTVGPVIRLLDHVIVGVIPIWNESTFKRGFDLLALQLDHATETRSGQLLIKFLEPPAPPEETNESDGGQVRSDHEE</sequence>
<dbReference type="AlphaFoldDB" id="A0A7D5L843"/>
<organism evidence="2 3">
    <name type="scientific">Halorarum salinum</name>
    <dbReference type="NCBI Taxonomy" id="2743089"/>
    <lineage>
        <taxon>Archaea</taxon>
        <taxon>Methanobacteriati</taxon>
        <taxon>Methanobacteriota</taxon>
        <taxon>Stenosarchaea group</taxon>
        <taxon>Halobacteria</taxon>
        <taxon>Halobacteriales</taxon>
        <taxon>Haloferacaceae</taxon>
        <taxon>Halorarum</taxon>
    </lineage>
</organism>